<dbReference type="GO" id="GO:0005794">
    <property type="term" value="C:Golgi apparatus"/>
    <property type="evidence" value="ECO:0007669"/>
    <property type="project" value="TreeGrafter"/>
</dbReference>
<dbReference type="AlphaFoldDB" id="A0A061B682"/>
<feature type="transmembrane region" description="Helical" evidence="2">
    <location>
        <begin position="270"/>
        <end position="294"/>
    </location>
</feature>
<feature type="transmembrane region" description="Helical" evidence="2">
    <location>
        <begin position="306"/>
        <end position="327"/>
    </location>
</feature>
<feature type="region of interest" description="Disordered" evidence="1">
    <location>
        <begin position="416"/>
        <end position="467"/>
    </location>
</feature>
<keyword evidence="2" id="KW-0472">Membrane</keyword>
<sequence>MENTASYAAYYHGQRNLSPHPSDPFNPLPTSTTPTDTPPLPTGAARPSYGYIPPSYSTYADQRQSYLGAEEEYPSRLGEAVQGPRGRLRREEGGFAAFWRTYKTRNQLAFMSIIALQAIAVLVMIALVYGTVRNNTGDLSTADLIGNDPKLESVATYLGLFILAVLFEAGITLNSCSHKNIMTLAVLCLFNGAILIYSAVLPRQLANALSGSNADTPHVQHLTHIYAVVIPAVVGACTVAMTLMLWPLYAEFGWDTFKRIGADLAIRRAYLRYQVFVCLLKFTAFFVIGFELQFLILVTGTPTVEFVLTIVALPVTILALLAFAAVVRIENRPGIYASFVVIAAGIAYFIYKLQRIYGATSGRYSTATATLTIFSVVCIVLLVATFVMMGLCMRNFGKGLKERIPGYHLPFLSRSRQPESGRPLASQSSPQPPPLAAFEKPDSRRPGMPSGQSTSKYGGETDRMSID</sequence>
<proteinExistence type="predicted"/>
<keyword evidence="2" id="KW-1133">Transmembrane helix</keyword>
<feature type="transmembrane region" description="Helical" evidence="2">
    <location>
        <begin position="371"/>
        <end position="393"/>
    </location>
</feature>
<keyword evidence="2" id="KW-0812">Transmembrane</keyword>
<feature type="transmembrane region" description="Helical" evidence="2">
    <location>
        <begin position="154"/>
        <end position="174"/>
    </location>
</feature>
<dbReference type="EMBL" id="LK052942">
    <property type="protein sequence ID" value="CDR43157.1"/>
    <property type="molecule type" value="Genomic_DNA"/>
</dbReference>
<protein>
    <submittedName>
        <fullName evidence="3">RHTO0S07e08944g1_1</fullName>
    </submittedName>
</protein>
<dbReference type="PANTHER" id="PTHR34391">
    <property type="entry name" value="UPF0658 GOLGI APPARATUS MEMBRANE PROTEIN C1952.10C-RELATED"/>
    <property type="match status" value="1"/>
</dbReference>
<name>A0A061B682_RHOTO</name>
<dbReference type="PANTHER" id="PTHR34391:SF2">
    <property type="entry name" value="TRP C-TERMINAL DOMAIN-CONTAINING PROTEIN"/>
    <property type="match status" value="1"/>
</dbReference>
<dbReference type="InterPro" id="IPR040410">
    <property type="entry name" value="UPF0658_Golgi"/>
</dbReference>
<reference evidence="3" key="1">
    <citation type="journal article" date="2014" name="Genome Announc.">
        <title>Draft genome sequence of Rhodosporidium toruloides CECT1137, an oleaginous yeast of biotechnological interest.</title>
        <authorList>
            <person name="Morin N."/>
            <person name="Calcas X."/>
            <person name="Devillers H."/>
            <person name="Durrens P."/>
            <person name="Sherman D.J."/>
            <person name="Nicaud J.-M."/>
            <person name="Neuveglise C."/>
        </authorList>
    </citation>
    <scope>NUCLEOTIDE SEQUENCE</scope>
    <source>
        <strain evidence="3">CECT1137</strain>
    </source>
</reference>
<evidence type="ECO:0000256" key="2">
    <source>
        <dbReference type="SAM" id="Phobius"/>
    </source>
</evidence>
<evidence type="ECO:0000313" key="3">
    <source>
        <dbReference type="EMBL" id="CDR43157.1"/>
    </source>
</evidence>
<feature type="transmembrane region" description="Helical" evidence="2">
    <location>
        <begin position="181"/>
        <end position="200"/>
    </location>
</feature>
<feature type="transmembrane region" description="Helical" evidence="2">
    <location>
        <begin position="225"/>
        <end position="249"/>
    </location>
</feature>
<gene>
    <name evidence="3" type="ORF">RHTO0S_07e08944g</name>
</gene>
<accession>A0A061B682</accession>
<feature type="transmembrane region" description="Helical" evidence="2">
    <location>
        <begin position="108"/>
        <end position="129"/>
    </location>
</feature>
<organism evidence="3">
    <name type="scientific">Rhodotorula toruloides</name>
    <name type="common">Yeast</name>
    <name type="synonym">Rhodosporidium toruloides</name>
    <dbReference type="NCBI Taxonomy" id="5286"/>
    <lineage>
        <taxon>Eukaryota</taxon>
        <taxon>Fungi</taxon>
        <taxon>Dikarya</taxon>
        <taxon>Basidiomycota</taxon>
        <taxon>Pucciniomycotina</taxon>
        <taxon>Microbotryomycetes</taxon>
        <taxon>Sporidiobolales</taxon>
        <taxon>Sporidiobolaceae</taxon>
        <taxon>Rhodotorula</taxon>
    </lineage>
</organism>
<feature type="transmembrane region" description="Helical" evidence="2">
    <location>
        <begin position="334"/>
        <end position="351"/>
    </location>
</feature>
<feature type="region of interest" description="Disordered" evidence="1">
    <location>
        <begin position="14"/>
        <end position="44"/>
    </location>
</feature>
<evidence type="ECO:0000256" key="1">
    <source>
        <dbReference type="SAM" id="MobiDB-lite"/>
    </source>
</evidence>
<dbReference type="OrthoDB" id="2448307at2759"/>